<evidence type="ECO:0000313" key="4">
    <source>
        <dbReference type="Proteomes" id="UP001319827"/>
    </source>
</evidence>
<dbReference type="InterPro" id="IPR050563">
    <property type="entry name" value="4-hydroxybenzoyl-CoA_TE"/>
</dbReference>
<dbReference type="PANTHER" id="PTHR31793">
    <property type="entry name" value="4-HYDROXYBENZOYL-COA THIOESTERASE FAMILY MEMBER"/>
    <property type="match status" value="1"/>
</dbReference>
<dbReference type="RefSeq" id="WP_221250669.1">
    <property type="nucleotide sequence ID" value="NZ_AP024355.1"/>
</dbReference>
<keyword evidence="4" id="KW-1185">Reference proteome</keyword>
<evidence type="ECO:0000256" key="2">
    <source>
        <dbReference type="ARBA" id="ARBA00022801"/>
    </source>
</evidence>
<evidence type="ECO:0000313" key="3">
    <source>
        <dbReference type="EMBL" id="BCR03191.1"/>
    </source>
</evidence>
<keyword evidence="2" id="KW-0378">Hydrolase</keyword>
<accession>A0ABM8HNW8</accession>
<dbReference type="CDD" id="cd00586">
    <property type="entry name" value="4HBT"/>
    <property type="match status" value="1"/>
</dbReference>
<name>A0ABM8HNW8_9BACT</name>
<dbReference type="SUPFAM" id="SSF54637">
    <property type="entry name" value="Thioesterase/thiol ester dehydrase-isomerase"/>
    <property type="match status" value="1"/>
</dbReference>
<protein>
    <submittedName>
        <fullName evidence="3">4-hydroxybenzoyl-CoA thioesterase</fullName>
    </submittedName>
</protein>
<gene>
    <name evidence="3" type="ORF">DESUT3_02600</name>
</gene>
<dbReference type="Pfam" id="PF13279">
    <property type="entry name" value="4HBT_2"/>
    <property type="match status" value="1"/>
</dbReference>
<organism evidence="3 4">
    <name type="scientific">Desulfuromonas versatilis</name>
    <dbReference type="NCBI Taxonomy" id="2802975"/>
    <lineage>
        <taxon>Bacteria</taxon>
        <taxon>Pseudomonadati</taxon>
        <taxon>Thermodesulfobacteriota</taxon>
        <taxon>Desulfuromonadia</taxon>
        <taxon>Desulfuromonadales</taxon>
        <taxon>Desulfuromonadaceae</taxon>
        <taxon>Desulfuromonas</taxon>
    </lineage>
</organism>
<evidence type="ECO:0000256" key="1">
    <source>
        <dbReference type="ARBA" id="ARBA00005953"/>
    </source>
</evidence>
<reference evidence="3 4" key="1">
    <citation type="journal article" date="2016" name="C (Basel)">
        <title>Selective Growth of and Electricity Production by Marine Exoelectrogenic Bacteria in Self-Aggregated Hydrogel of Microbially Reduced Graphene Oxide.</title>
        <authorList>
            <person name="Yoshida N."/>
            <person name="Goto Y."/>
            <person name="Miyata Y."/>
        </authorList>
    </citation>
    <scope>NUCLEOTIDE SEQUENCE [LARGE SCALE GENOMIC DNA]</scope>
    <source>
        <strain evidence="3 4">NIT-T3</strain>
    </source>
</reference>
<comment type="similarity">
    <text evidence="1">Belongs to the 4-hydroxybenzoyl-CoA thioesterase family.</text>
</comment>
<dbReference type="Proteomes" id="UP001319827">
    <property type="component" value="Chromosome"/>
</dbReference>
<dbReference type="EMBL" id="AP024355">
    <property type="protein sequence ID" value="BCR03191.1"/>
    <property type="molecule type" value="Genomic_DNA"/>
</dbReference>
<proteinExistence type="inferred from homology"/>
<sequence length="153" mass="18129">MNKPYFPQRPGQPAPLRAEVERVVRFEEVDPLGIVWHGRYPGYFEDARVALGEKYGIGYLDFYERKVLAPIRKMHVDYHRPLRFGQPFTIEGLLHWSEAARLNYEFVLRNQAGEVTTTGYTVQMLMDEKHNVLLAPPDFYLEFLERWRDGRLR</sequence>
<reference evidence="3 4" key="2">
    <citation type="journal article" date="2021" name="Int. J. Syst. Evol. Microbiol.">
        <title>Isolation and Polyphasic Characterization of Desulfuromonas versatilis sp. Nov., an Electrogenic Bacteria Capable of Versatile Metabolism Isolated from a Graphene Oxide-Reducing Enrichment Culture.</title>
        <authorList>
            <person name="Xie L."/>
            <person name="Yoshida N."/>
            <person name="Ishii S."/>
            <person name="Meng L."/>
        </authorList>
    </citation>
    <scope>NUCLEOTIDE SEQUENCE [LARGE SCALE GENOMIC DNA]</scope>
    <source>
        <strain evidence="3 4">NIT-T3</strain>
    </source>
</reference>
<dbReference type="PANTHER" id="PTHR31793:SF27">
    <property type="entry name" value="NOVEL THIOESTERASE SUPERFAMILY DOMAIN AND SAPOSIN A-TYPE DOMAIN CONTAINING PROTEIN (0610012H03RIK)"/>
    <property type="match status" value="1"/>
</dbReference>
<dbReference type="Gene3D" id="3.10.129.10">
    <property type="entry name" value="Hotdog Thioesterase"/>
    <property type="match status" value="1"/>
</dbReference>
<dbReference type="InterPro" id="IPR029069">
    <property type="entry name" value="HotDog_dom_sf"/>
</dbReference>